<dbReference type="GO" id="GO:0006355">
    <property type="term" value="P:regulation of DNA-templated transcription"/>
    <property type="evidence" value="ECO:0007669"/>
    <property type="project" value="InterPro"/>
</dbReference>
<proteinExistence type="predicted"/>
<evidence type="ECO:0000313" key="3">
    <source>
        <dbReference type="Proteomes" id="UP000599391"/>
    </source>
</evidence>
<evidence type="ECO:0000259" key="1">
    <source>
        <dbReference type="Pfam" id="PF21432"/>
    </source>
</evidence>
<sequence>MTVAKNEITEFEVVKGTIPKSLKIQFKVFCVQKNLEMSEVLEALIKQWIQTDAPVSQLSYNLVPEELEELKGYVPKSLKYQFKSLCKQKRVTMRSVLYALIIKLLEMDNYRE</sequence>
<dbReference type="SUPFAM" id="SSF47598">
    <property type="entry name" value="Ribbon-helix-helix"/>
    <property type="match status" value="2"/>
</dbReference>
<evidence type="ECO:0000313" key="2">
    <source>
        <dbReference type="EMBL" id="MBH8552323.1"/>
    </source>
</evidence>
<dbReference type="RefSeq" id="WP_214438636.1">
    <property type="nucleotide sequence ID" value="NZ_JAECZB010000012.1"/>
</dbReference>
<feature type="domain" description="56B-like ribbon-helix-helix" evidence="1">
    <location>
        <begin position="20"/>
        <end position="50"/>
    </location>
</feature>
<dbReference type="InterPro" id="IPR010985">
    <property type="entry name" value="Ribbon_hlx_hlx"/>
</dbReference>
<dbReference type="Pfam" id="PF21432">
    <property type="entry name" value="56B_RHH"/>
    <property type="match status" value="1"/>
</dbReference>
<name>A0A8J7H869_9CYAN</name>
<dbReference type="AlphaFoldDB" id="A0A8J7H869"/>
<organism evidence="2 3">
    <name type="scientific">Atlanticothrix silvestris CENA357</name>
    <dbReference type="NCBI Taxonomy" id="1725252"/>
    <lineage>
        <taxon>Bacteria</taxon>
        <taxon>Bacillati</taxon>
        <taxon>Cyanobacteriota</taxon>
        <taxon>Cyanophyceae</taxon>
        <taxon>Nostocales</taxon>
        <taxon>Nodulariaceae</taxon>
        <taxon>Atlanticothrix</taxon>
        <taxon>Atlanticothrix silvestris</taxon>
    </lineage>
</organism>
<dbReference type="EMBL" id="JAECZB010000012">
    <property type="protein sequence ID" value="MBH8552323.1"/>
    <property type="molecule type" value="Genomic_DNA"/>
</dbReference>
<accession>A0A8J7H869</accession>
<comment type="caution">
    <text evidence="2">The sequence shown here is derived from an EMBL/GenBank/DDBJ whole genome shotgun (WGS) entry which is preliminary data.</text>
</comment>
<reference evidence="2 3" key="1">
    <citation type="journal article" date="2021" name="Int. J. Syst. Evol. Microbiol.">
        <title>Amazonocrinis nigriterrae gen. nov., sp. nov., Atlanticothrix silvestris gen. nov., sp. nov. and Dendronalium phyllosphericum gen. nov., sp. nov., nostocacean cyanobacteria from Brazilian environments.</title>
        <authorList>
            <person name="Alvarenga D.O."/>
            <person name="Andreote A.P.D."/>
            <person name="Branco L.H.Z."/>
            <person name="Delbaje E."/>
            <person name="Cruz R.B."/>
            <person name="Varani A.M."/>
            <person name="Fiore M.F."/>
        </authorList>
    </citation>
    <scope>NUCLEOTIDE SEQUENCE [LARGE SCALE GENOMIC DNA]</scope>
    <source>
        <strain evidence="2 3">CENA357</strain>
    </source>
</reference>
<dbReference type="InterPro" id="IPR049123">
    <property type="entry name" value="56B_RHH"/>
</dbReference>
<dbReference type="InterPro" id="IPR013321">
    <property type="entry name" value="Arc_rbn_hlx_hlx"/>
</dbReference>
<dbReference type="Proteomes" id="UP000599391">
    <property type="component" value="Unassembled WGS sequence"/>
</dbReference>
<dbReference type="Gene3D" id="1.10.1220.10">
    <property type="entry name" value="Met repressor-like"/>
    <property type="match status" value="2"/>
</dbReference>
<protein>
    <recommendedName>
        <fullName evidence="1">56B-like ribbon-helix-helix domain-containing protein</fullName>
    </recommendedName>
</protein>
<gene>
    <name evidence="2" type="ORF">I8751_08035</name>
</gene>
<keyword evidence="3" id="KW-1185">Reference proteome</keyword>